<gene>
    <name evidence="1" type="ORF">EV686_10460</name>
</gene>
<accession>A0A4R3V6C1</accession>
<sequence length="90" mass="9834">MQLSATQTQKVNIMSNVSYSSEARLSDSVEREIIRETLANGESLSATSLLKFVGSGIAQCFSAAFNYIVAVADVLNEARAQDTRKSHGYW</sequence>
<dbReference type="EMBL" id="SMBX01000004">
    <property type="protein sequence ID" value="TCU98963.1"/>
    <property type="molecule type" value="Genomic_DNA"/>
</dbReference>
<dbReference type="Proteomes" id="UP000294692">
    <property type="component" value="Unassembled WGS sequence"/>
</dbReference>
<evidence type="ECO:0000313" key="2">
    <source>
        <dbReference type="Proteomes" id="UP000294692"/>
    </source>
</evidence>
<protein>
    <submittedName>
        <fullName evidence="1">Uncharacterized protein</fullName>
    </submittedName>
</protein>
<keyword evidence="2" id="KW-1185">Reference proteome</keyword>
<dbReference type="AlphaFoldDB" id="A0A4R3V6C1"/>
<name>A0A4R3V6C1_9BURK</name>
<organism evidence="1 2">
    <name type="scientific">Paracandidimonas soli</name>
    <dbReference type="NCBI Taxonomy" id="1917182"/>
    <lineage>
        <taxon>Bacteria</taxon>
        <taxon>Pseudomonadati</taxon>
        <taxon>Pseudomonadota</taxon>
        <taxon>Betaproteobacteria</taxon>
        <taxon>Burkholderiales</taxon>
        <taxon>Alcaligenaceae</taxon>
        <taxon>Paracandidimonas</taxon>
    </lineage>
</organism>
<proteinExistence type="predicted"/>
<reference evidence="1 2" key="1">
    <citation type="submission" date="2019-03" db="EMBL/GenBank/DDBJ databases">
        <title>Genomic Encyclopedia of Type Strains, Phase IV (KMG-IV): sequencing the most valuable type-strain genomes for metagenomic binning, comparative biology and taxonomic classification.</title>
        <authorList>
            <person name="Goeker M."/>
        </authorList>
    </citation>
    <scope>NUCLEOTIDE SEQUENCE [LARGE SCALE GENOMIC DNA]</scope>
    <source>
        <strain evidence="1 2">DSM 100048</strain>
    </source>
</reference>
<comment type="caution">
    <text evidence="1">The sequence shown here is derived from an EMBL/GenBank/DDBJ whole genome shotgun (WGS) entry which is preliminary data.</text>
</comment>
<evidence type="ECO:0000313" key="1">
    <source>
        <dbReference type="EMBL" id="TCU98963.1"/>
    </source>
</evidence>